<keyword evidence="1" id="KW-0732">Signal</keyword>
<proteinExistence type="predicted"/>
<gene>
    <name evidence="2" type="ORF">H1R20_g11182</name>
</gene>
<dbReference type="EMBL" id="JANBPK010001099">
    <property type="protein sequence ID" value="KAJ2925915.1"/>
    <property type="molecule type" value="Genomic_DNA"/>
</dbReference>
<sequence length="126" mass="13673">MKLSAAFLLAPFILLTSAAPSANPATADDAVKEKIAALGVREASPVELHARAPVTATVNTDGVRYRRCERTSCEAVGQYNNGQSITITCRVRGETVNGWDWWDKMSNDYYISDAYVSWTGGVPDVC</sequence>
<dbReference type="AlphaFoldDB" id="A0A9W8J7L6"/>
<organism evidence="2 3">
    <name type="scientific">Candolleomyces eurysporus</name>
    <dbReference type="NCBI Taxonomy" id="2828524"/>
    <lineage>
        <taxon>Eukaryota</taxon>
        <taxon>Fungi</taxon>
        <taxon>Dikarya</taxon>
        <taxon>Basidiomycota</taxon>
        <taxon>Agaricomycotina</taxon>
        <taxon>Agaricomycetes</taxon>
        <taxon>Agaricomycetidae</taxon>
        <taxon>Agaricales</taxon>
        <taxon>Agaricineae</taxon>
        <taxon>Psathyrellaceae</taxon>
        <taxon>Candolleomyces</taxon>
    </lineage>
</organism>
<accession>A0A9W8J7L6</accession>
<feature type="non-terminal residue" evidence="2">
    <location>
        <position position="1"/>
    </location>
</feature>
<reference evidence="2" key="1">
    <citation type="submission" date="2022-06" db="EMBL/GenBank/DDBJ databases">
        <title>Genome Sequence of Candolleomyces eurysporus.</title>
        <authorList>
            <person name="Buettner E."/>
        </authorList>
    </citation>
    <scope>NUCLEOTIDE SEQUENCE</scope>
    <source>
        <strain evidence="2">VTCC 930004</strain>
    </source>
</reference>
<dbReference type="OrthoDB" id="3039906at2759"/>
<dbReference type="Proteomes" id="UP001140091">
    <property type="component" value="Unassembled WGS sequence"/>
</dbReference>
<feature type="chain" id="PRO_5040927773" evidence="1">
    <location>
        <begin position="19"/>
        <end position="126"/>
    </location>
</feature>
<evidence type="ECO:0000256" key="1">
    <source>
        <dbReference type="SAM" id="SignalP"/>
    </source>
</evidence>
<evidence type="ECO:0000313" key="3">
    <source>
        <dbReference type="Proteomes" id="UP001140091"/>
    </source>
</evidence>
<feature type="signal peptide" evidence="1">
    <location>
        <begin position="1"/>
        <end position="18"/>
    </location>
</feature>
<protein>
    <submittedName>
        <fullName evidence="2">Uncharacterized protein</fullName>
    </submittedName>
</protein>
<keyword evidence="3" id="KW-1185">Reference proteome</keyword>
<evidence type="ECO:0000313" key="2">
    <source>
        <dbReference type="EMBL" id="KAJ2925915.1"/>
    </source>
</evidence>
<name>A0A9W8J7L6_9AGAR</name>
<comment type="caution">
    <text evidence="2">The sequence shown here is derived from an EMBL/GenBank/DDBJ whole genome shotgun (WGS) entry which is preliminary data.</text>
</comment>